<keyword evidence="2" id="KW-0378">Hydrolase</keyword>
<feature type="domain" description="Helicase XPB/Ssl2 N-terminal" evidence="1">
    <location>
        <begin position="490"/>
        <end position="612"/>
    </location>
</feature>
<reference evidence="3" key="1">
    <citation type="journal article" date="2019" name="Int. J. Syst. Evol. Microbiol.">
        <title>The Global Catalogue of Microorganisms (GCM) 10K type strain sequencing project: providing services to taxonomists for standard genome sequencing and annotation.</title>
        <authorList>
            <consortium name="The Broad Institute Genomics Platform"/>
            <consortium name="The Broad Institute Genome Sequencing Center for Infectious Disease"/>
            <person name="Wu L."/>
            <person name="Ma J."/>
        </authorList>
    </citation>
    <scope>NUCLEOTIDE SEQUENCE [LARGE SCALE GENOMIC DNA]</scope>
    <source>
        <strain evidence="3">JCM 9377</strain>
    </source>
</reference>
<dbReference type="Proteomes" id="UP001501237">
    <property type="component" value="Unassembled WGS sequence"/>
</dbReference>
<dbReference type="InterPro" id="IPR032830">
    <property type="entry name" value="XPB/Ssl2_N"/>
</dbReference>
<comment type="caution">
    <text evidence="2">The sequence shown here is derived from an EMBL/GenBank/DDBJ whole genome shotgun (WGS) entry which is preliminary data.</text>
</comment>
<dbReference type="GO" id="GO:0004386">
    <property type="term" value="F:helicase activity"/>
    <property type="evidence" value="ECO:0007669"/>
    <property type="project" value="UniProtKB-KW"/>
</dbReference>
<protein>
    <submittedName>
        <fullName evidence="2">Helicase-associated domain-containing protein</fullName>
    </submittedName>
</protein>
<keyword evidence="2" id="KW-0547">Nucleotide-binding</keyword>
<keyword evidence="2" id="KW-0347">Helicase</keyword>
<evidence type="ECO:0000313" key="2">
    <source>
        <dbReference type="EMBL" id="GAA3201911.1"/>
    </source>
</evidence>
<sequence length="767" mass="82302">MDSYGDWLRGRTDEELRALVSARPELISPVPADLGGLAARAVTPAAVARALDRLSRAELAVLETILVLPSPSITAVRKALGPAAAEVVDGLRAIGLVWKGEPFSASRRASREKLQVAPGVRQALPSPAGLGPTARDALGAVPRDRLITLAEDLGLSTSFASATGLSEAIAERIAEPADLIEDAGPEARAALEQLAWGPPTGRIDNARRPVDLATAGSPIERLLARALLVATDDRTVTLPREVALHLRRDVVFRDDPLTPPPATGTERGLALTDQIASGQAFTALRLVEELLERWGVDPPPVLRSGGLAVRDLKAAATLLDVSEADAAFVAELAYAAGLLAKESDWIPTRSYDLWLLRDAAERWTELANAWLETDRVPGLAGARDDRDKTVNALADESVRTTAPWIRREVLNALPEGLAPTERAVLDRLAWRHPRRTGGLHDRIVSWTLREAAFLGLTGFGARASYTGPLLEGADIRPDLARLLPDPVDHVLLQADLTAVAPGPLVPELARELALSADVESKGGATVYRFTPESLRRALDAGRTVSELIDLLTRHSATPIPQPLSYMIEDVGKKHGRLRVGTALAYVRCDDPAVLDEIFADRRAAALRLYRLAPTVLASRLSRQELLESLRSLGFAPVAESTEGGLVVTRTDVQRAEPQARQPHDHEHTVDAGIAAAAVRALRAGEEAAGIGAPLGDPPRTPALAMIEELRAAIGTRLWIGYLDQQGQASSRIIEPVRVDGGFLTAYDQTRASVQRFALHRITGVRKA</sequence>
<accession>A0ABP6Q495</accession>
<name>A0ABP6Q495_9ACTN</name>
<dbReference type="Pfam" id="PF13625">
    <property type="entry name" value="Helicase_C_3"/>
    <property type="match status" value="1"/>
</dbReference>
<gene>
    <name evidence="2" type="ORF">GCM10010468_15340</name>
</gene>
<organism evidence="2 3">
    <name type="scientific">Actinocorallia longicatena</name>
    <dbReference type="NCBI Taxonomy" id="111803"/>
    <lineage>
        <taxon>Bacteria</taxon>
        <taxon>Bacillati</taxon>
        <taxon>Actinomycetota</taxon>
        <taxon>Actinomycetes</taxon>
        <taxon>Streptosporangiales</taxon>
        <taxon>Thermomonosporaceae</taxon>
        <taxon>Actinocorallia</taxon>
    </lineage>
</organism>
<evidence type="ECO:0000259" key="1">
    <source>
        <dbReference type="Pfam" id="PF13625"/>
    </source>
</evidence>
<keyword evidence="2" id="KW-0067">ATP-binding</keyword>
<keyword evidence="3" id="KW-1185">Reference proteome</keyword>
<proteinExistence type="predicted"/>
<dbReference type="RefSeq" id="WP_344823845.1">
    <property type="nucleotide sequence ID" value="NZ_BAAAUV010000003.1"/>
</dbReference>
<dbReference type="EMBL" id="BAAAUV010000003">
    <property type="protein sequence ID" value="GAA3201911.1"/>
    <property type="molecule type" value="Genomic_DNA"/>
</dbReference>
<evidence type="ECO:0000313" key="3">
    <source>
        <dbReference type="Proteomes" id="UP001501237"/>
    </source>
</evidence>